<keyword evidence="1" id="KW-0472">Membrane</keyword>
<evidence type="ECO:0000256" key="1">
    <source>
        <dbReference type="SAM" id="Phobius"/>
    </source>
</evidence>
<gene>
    <name evidence="2" type="ORF">R77567_01650</name>
</gene>
<organism evidence="2 3">
    <name type="scientific">Ralstonia flatus</name>
    <dbReference type="NCBI Taxonomy" id="3058601"/>
    <lineage>
        <taxon>Bacteria</taxon>
        <taxon>Pseudomonadati</taxon>
        <taxon>Pseudomonadota</taxon>
        <taxon>Betaproteobacteria</taxon>
        <taxon>Burkholderiales</taxon>
        <taxon>Burkholderiaceae</taxon>
        <taxon>Ralstonia</taxon>
    </lineage>
</organism>
<proteinExistence type="predicted"/>
<name>A0AAD2BY54_9RALS</name>
<sequence>MLPVDIRKTPRTLAEAFGPGARLFMEPRRIAFMRALKRAAVALVPFAGAVAVGAVLYVSFVVGVTGL</sequence>
<dbReference type="RefSeq" id="WP_206275476.1">
    <property type="nucleotide sequence ID" value="NZ_CAUDKO010000003.1"/>
</dbReference>
<reference evidence="2" key="1">
    <citation type="submission" date="2023-07" db="EMBL/GenBank/DDBJ databases">
        <authorList>
            <person name="Peeters C."/>
        </authorList>
    </citation>
    <scope>NUCLEOTIDE SEQUENCE</scope>
    <source>
        <strain evidence="2">R-77567</strain>
    </source>
</reference>
<comment type="caution">
    <text evidence="2">The sequence shown here is derived from an EMBL/GenBank/DDBJ whole genome shotgun (WGS) entry which is preliminary data.</text>
</comment>
<evidence type="ECO:0000313" key="3">
    <source>
        <dbReference type="Proteomes" id="UP001190491"/>
    </source>
</evidence>
<dbReference type="AlphaFoldDB" id="A0AAD2BY54"/>
<keyword evidence="1" id="KW-0812">Transmembrane</keyword>
<accession>A0AAD2BY54</accession>
<keyword evidence="1" id="KW-1133">Transmembrane helix</keyword>
<feature type="transmembrane region" description="Helical" evidence="1">
    <location>
        <begin position="39"/>
        <end position="62"/>
    </location>
</feature>
<dbReference type="EMBL" id="CAUDKO010000003">
    <property type="protein sequence ID" value="CAJ0862459.1"/>
    <property type="molecule type" value="Genomic_DNA"/>
</dbReference>
<evidence type="ECO:0000313" key="2">
    <source>
        <dbReference type="EMBL" id="CAJ0862459.1"/>
    </source>
</evidence>
<protein>
    <recommendedName>
        <fullName evidence="4">Transmembrane protein</fullName>
    </recommendedName>
</protein>
<evidence type="ECO:0008006" key="4">
    <source>
        <dbReference type="Google" id="ProtNLM"/>
    </source>
</evidence>
<dbReference type="Proteomes" id="UP001190491">
    <property type="component" value="Unassembled WGS sequence"/>
</dbReference>